<accession>A0ABV1RKT8</accession>
<dbReference type="NCBIfam" id="TIGR00052">
    <property type="entry name" value="nudix-type nucleoside diphosphatase, YffH/AdpP family"/>
    <property type="match status" value="1"/>
</dbReference>
<evidence type="ECO:0000259" key="13">
    <source>
        <dbReference type="PROSITE" id="PS51462"/>
    </source>
</evidence>
<evidence type="ECO:0000256" key="12">
    <source>
        <dbReference type="ARBA" id="ARBA00049546"/>
    </source>
</evidence>
<dbReference type="PROSITE" id="PS51462">
    <property type="entry name" value="NUDIX"/>
    <property type="match status" value="1"/>
</dbReference>
<gene>
    <name evidence="14" type="primary">nudF</name>
    <name evidence="14" type="ORF">ABS311_16595</name>
</gene>
<evidence type="ECO:0000256" key="3">
    <source>
        <dbReference type="ARBA" id="ARBA00012453"/>
    </source>
</evidence>
<dbReference type="RefSeq" id="WP_143872635.1">
    <property type="nucleotide sequence ID" value="NZ_CP041660.1"/>
</dbReference>
<comment type="similarity">
    <text evidence="2">Belongs to the Nudix hydrolase family. NudF subfamily.</text>
</comment>
<proteinExistence type="inferred from homology"/>
<dbReference type="InterPro" id="IPR015797">
    <property type="entry name" value="NUDIX_hydrolase-like_dom_sf"/>
</dbReference>
<keyword evidence="7" id="KW-0460">Magnesium</keyword>
<dbReference type="CDD" id="cd24155">
    <property type="entry name" value="NUDIX_ADPRase"/>
    <property type="match status" value="1"/>
</dbReference>
<evidence type="ECO:0000256" key="9">
    <source>
        <dbReference type="ARBA" id="ARBA00030162"/>
    </source>
</evidence>
<evidence type="ECO:0000313" key="14">
    <source>
        <dbReference type="EMBL" id="MER2493499.1"/>
    </source>
</evidence>
<dbReference type="PANTHER" id="PTHR11839">
    <property type="entry name" value="UDP/ADP-SUGAR PYROPHOSPHATASE"/>
    <property type="match status" value="1"/>
</dbReference>
<evidence type="ECO:0000256" key="6">
    <source>
        <dbReference type="ARBA" id="ARBA00022801"/>
    </source>
</evidence>
<dbReference type="InterPro" id="IPR000086">
    <property type="entry name" value="NUDIX_hydrolase_dom"/>
</dbReference>
<organism evidence="14 15">
    <name type="scientific">Catenovulum sediminis</name>
    <dbReference type="NCBI Taxonomy" id="1740262"/>
    <lineage>
        <taxon>Bacteria</taxon>
        <taxon>Pseudomonadati</taxon>
        <taxon>Pseudomonadota</taxon>
        <taxon>Gammaproteobacteria</taxon>
        <taxon>Alteromonadales</taxon>
        <taxon>Alteromonadaceae</taxon>
        <taxon>Catenovulum</taxon>
    </lineage>
</organism>
<evidence type="ECO:0000256" key="10">
    <source>
        <dbReference type="ARBA" id="ARBA00030308"/>
    </source>
</evidence>
<name>A0ABV1RKT8_9ALTE</name>
<keyword evidence="5" id="KW-0479">Metal-binding</keyword>
<keyword evidence="6 14" id="KW-0378">Hydrolase</keyword>
<evidence type="ECO:0000256" key="1">
    <source>
        <dbReference type="ARBA" id="ARBA00001946"/>
    </source>
</evidence>
<dbReference type="GO" id="GO:0047631">
    <property type="term" value="F:ADP-ribose diphosphatase activity"/>
    <property type="evidence" value="ECO:0007669"/>
    <property type="project" value="UniProtKB-EC"/>
</dbReference>
<evidence type="ECO:0000256" key="7">
    <source>
        <dbReference type="ARBA" id="ARBA00022842"/>
    </source>
</evidence>
<evidence type="ECO:0000256" key="2">
    <source>
        <dbReference type="ARBA" id="ARBA00007482"/>
    </source>
</evidence>
<comment type="catalytic activity">
    <reaction evidence="12">
        <text>ADP-D-ribose + H2O = D-ribose 5-phosphate + AMP + 2 H(+)</text>
        <dbReference type="Rhea" id="RHEA:10412"/>
        <dbReference type="ChEBI" id="CHEBI:15377"/>
        <dbReference type="ChEBI" id="CHEBI:15378"/>
        <dbReference type="ChEBI" id="CHEBI:57967"/>
        <dbReference type="ChEBI" id="CHEBI:78346"/>
        <dbReference type="ChEBI" id="CHEBI:456215"/>
        <dbReference type="EC" id="3.6.1.13"/>
    </reaction>
</comment>
<sequence>MTKQTQDFPYSFDKKDVKVVAKESLFSRFFKVSLVSFQHRLFAGGWSEVVQRELFERGDAVVVLPYDPVADEIIMIEQIRIGCIENAEHPWAFELVGGMVDEGQTIESVAHRETQEETGLLIDELVPMQSYLSSCGGTSERIYLYLAKVDATKAADICGLDYEHEDIRVHRFCRKQVMHWLDAGKIENASALIALQWFKLHHKMIEQTWAAQNETI</sequence>
<comment type="caution">
    <text evidence="14">The sequence shown here is derived from an EMBL/GenBank/DDBJ whole genome shotgun (WGS) entry which is preliminary data.</text>
</comment>
<dbReference type="InterPro" id="IPR004385">
    <property type="entry name" value="NDP_pyrophosphatase"/>
</dbReference>
<evidence type="ECO:0000256" key="4">
    <source>
        <dbReference type="ARBA" id="ARBA00013297"/>
    </source>
</evidence>
<evidence type="ECO:0000256" key="5">
    <source>
        <dbReference type="ARBA" id="ARBA00022723"/>
    </source>
</evidence>
<dbReference type="EC" id="3.6.1.13" evidence="3"/>
<dbReference type="EMBL" id="JBELOE010000265">
    <property type="protein sequence ID" value="MER2493499.1"/>
    <property type="molecule type" value="Genomic_DNA"/>
</dbReference>
<dbReference type="SUPFAM" id="SSF55811">
    <property type="entry name" value="Nudix"/>
    <property type="match status" value="1"/>
</dbReference>
<dbReference type="Pfam" id="PF00293">
    <property type="entry name" value="NUDIX"/>
    <property type="match status" value="1"/>
</dbReference>
<dbReference type="PANTHER" id="PTHR11839:SF5">
    <property type="entry name" value="ADP-RIBOSE PYROPHOSPHATASE"/>
    <property type="match status" value="1"/>
</dbReference>
<protein>
    <recommendedName>
        <fullName evidence="4">ADP-ribose pyrophosphatase</fullName>
        <ecNumber evidence="3">3.6.1.13</ecNumber>
    </recommendedName>
    <alternativeName>
        <fullName evidence="9">ADP-ribose diphosphatase</fullName>
    </alternativeName>
    <alternativeName>
        <fullName evidence="11">ADP-ribose phosphohydrolase</fullName>
    </alternativeName>
    <alternativeName>
        <fullName evidence="10">Adenosine diphosphoribose pyrophosphatase</fullName>
    </alternativeName>
</protein>
<keyword evidence="15" id="KW-1185">Reference proteome</keyword>
<dbReference type="Gene3D" id="3.90.79.10">
    <property type="entry name" value="Nucleoside Triphosphate Pyrophosphohydrolase"/>
    <property type="match status" value="1"/>
</dbReference>
<feature type="domain" description="Nudix hydrolase" evidence="13">
    <location>
        <begin position="56"/>
        <end position="194"/>
    </location>
</feature>
<dbReference type="Proteomes" id="UP001467690">
    <property type="component" value="Unassembled WGS sequence"/>
</dbReference>
<evidence type="ECO:0000313" key="15">
    <source>
        <dbReference type="Proteomes" id="UP001467690"/>
    </source>
</evidence>
<dbReference type="NCBIfam" id="NF008003">
    <property type="entry name" value="PRK10729.1"/>
    <property type="match status" value="1"/>
</dbReference>
<comment type="cofactor">
    <cofactor evidence="1">
        <name>Mg(2+)</name>
        <dbReference type="ChEBI" id="CHEBI:18420"/>
    </cofactor>
</comment>
<evidence type="ECO:0000256" key="8">
    <source>
        <dbReference type="ARBA" id="ARBA00025164"/>
    </source>
</evidence>
<evidence type="ECO:0000256" key="11">
    <source>
        <dbReference type="ARBA" id="ARBA00033056"/>
    </source>
</evidence>
<comment type="function">
    <text evidence="8">Acts on ADP-mannose and ADP-glucose as well as ADP-ribose. Prevents glycogen biosynthesis. The reaction catalyzed by this enzyme is a limiting step of the gluconeogenic process.</text>
</comment>
<reference evidence="14 15" key="1">
    <citation type="submission" date="2024-06" db="EMBL/GenBank/DDBJ databases">
        <authorList>
            <person name="Chen R.Y."/>
        </authorList>
    </citation>
    <scope>NUCLEOTIDE SEQUENCE [LARGE SCALE GENOMIC DNA]</scope>
    <source>
        <strain evidence="14 15">D2</strain>
    </source>
</reference>